<keyword evidence="9 16" id="KW-0028">Amino-acid biosynthesis</keyword>
<organism evidence="18 19">
    <name type="scientific">Laceyella putida</name>
    <dbReference type="NCBI Taxonomy" id="110101"/>
    <lineage>
        <taxon>Bacteria</taxon>
        <taxon>Bacillati</taxon>
        <taxon>Bacillota</taxon>
        <taxon>Bacilli</taxon>
        <taxon>Bacillales</taxon>
        <taxon>Thermoactinomycetaceae</taxon>
        <taxon>Laceyella</taxon>
    </lineage>
</organism>
<dbReference type="PROSITE" id="PS01316">
    <property type="entry name" value="ATP_P_PHORIBOSYLTR"/>
    <property type="match status" value="1"/>
</dbReference>
<keyword evidence="13 16" id="KW-0067">ATP-binding</keyword>
<comment type="subunit">
    <text evidence="5 16">Heteromultimer composed of HisG and HisZ subunits.</text>
</comment>
<evidence type="ECO:0000256" key="6">
    <source>
        <dbReference type="ARBA" id="ARBA00011946"/>
    </source>
</evidence>
<keyword evidence="14 16" id="KW-0368">Histidine biosynthesis</keyword>
<evidence type="ECO:0000259" key="17">
    <source>
        <dbReference type="Pfam" id="PF01634"/>
    </source>
</evidence>
<evidence type="ECO:0000256" key="14">
    <source>
        <dbReference type="ARBA" id="ARBA00023102"/>
    </source>
</evidence>
<dbReference type="EMBL" id="JBHTBW010000006">
    <property type="protein sequence ID" value="MFC7439938.1"/>
    <property type="molecule type" value="Genomic_DNA"/>
</dbReference>
<name>A0ABW2RG10_9BACL</name>
<dbReference type="EC" id="2.4.2.17" evidence="6 16"/>
<comment type="similarity">
    <text evidence="4 16">Belongs to the ATP phosphoribosyltransferase family. Short subfamily.</text>
</comment>
<dbReference type="Gene3D" id="3.40.190.10">
    <property type="entry name" value="Periplasmic binding protein-like II"/>
    <property type="match status" value="2"/>
</dbReference>
<evidence type="ECO:0000256" key="8">
    <source>
        <dbReference type="ARBA" id="ARBA00022490"/>
    </source>
</evidence>
<comment type="pathway">
    <text evidence="3 16">Amino-acid biosynthesis; L-histidine biosynthesis; L-histidine from 5-phospho-alpha-D-ribose 1-diphosphate: step 1/9.</text>
</comment>
<dbReference type="PANTHER" id="PTHR21403">
    <property type="entry name" value="ATP PHOSPHORIBOSYLTRANSFERASE ATP-PRTASE"/>
    <property type="match status" value="1"/>
</dbReference>
<dbReference type="PANTHER" id="PTHR21403:SF8">
    <property type="entry name" value="ATP PHOSPHORIBOSYLTRANSFERASE"/>
    <property type="match status" value="1"/>
</dbReference>
<dbReference type="InterPro" id="IPR018198">
    <property type="entry name" value="ATP_PRibTrfase_CS"/>
</dbReference>
<keyword evidence="8 16" id="KW-0963">Cytoplasm</keyword>
<evidence type="ECO:0000256" key="12">
    <source>
        <dbReference type="ARBA" id="ARBA00022741"/>
    </source>
</evidence>
<dbReference type="InterPro" id="IPR001348">
    <property type="entry name" value="ATP_PRibTrfase_HisG"/>
</dbReference>
<comment type="subcellular location">
    <subcellularLocation>
        <location evidence="2 16">Cytoplasm</location>
    </subcellularLocation>
</comment>
<evidence type="ECO:0000256" key="5">
    <source>
        <dbReference type="ARBA" id="ARBA00011496"/>
    </source>
</evidence>
<evidence type="ECO:0000256" key="9">
    <source>
        <dbReference type="ARBA" id="ARBA00022605"/>
    </source>
</evidence>
<comment type="domain">
    <text evidence="16">Lacks the C-terminal regulatory region which is replaced by HisZ.</text>
</comment>
<dbReference type="InterPro" id="IPR013820">
    <property type="entry name" value="ATP_PRibTrfase_cat"/>
</dbReference>
<comment type="catalytic activity">
    <reaction evidence="1 16">
        <text>1-(5-phospho-beta-D-ribosyl)-ATP + diphosphate = 5-phospho-alpha-D-ribose 1-diphosphate + ATP</text>
        <dbReference type="Rhea" id="RHEA:18473"/>
        <dbReference type="ChEBI" id="CHEBI:30616"/>
        <dbReference type="ChEBI" id="CHEBI:33019"/>
        <dbReference type="ChEBI" id="CHEBI:58017"/>
        <dbReference type="ChEBI" id="CHEBI:73183"/>
        <dbReference type="EC" id="2.4.2.17"/>
    </reaction>
</comment>
<dbReference type="GO" id="GO:0003879">
    <property type="term" value="F:ATP phosphoribosyltransferase activity"/>
    <property type="evidence" value="ECO:0007669"/>
    <property type="project" value="UniProtKB-EC"/>
</dbReference>
<keyword evidence="19" id="KW-1185">Reference proteome</keyword>
<sequence>MRKGKCGVLTVALPKGRVLEELMPLFAKAGYPFSHDLFTSSRKLVFTLPEQGFTFFLAKPMDVPTYVEYGVADVGIVGKDVLLEAGREVYELLDLKISPCRLSVAGKPGVEPALYPRVATKYPRIAERYFKERGQQVEVIFLNGSVELAPLTGLAERIVDIVSTGRTLAENGLVELEQITTVTARLIANQVSYRLKRNSIQSLTEQLRQAVERGVSV</sequence>
<dbReference type="CDD" id="cd13595">
    <property type="entry name" value="PBP2_HisGs"/>
    <property type="match status" value="1"/>
</dbReference>
<evidence type="ECO:0000313" key="18">
    <source>
        <dbReference type="EMBL" id="MFC7439938.1"/>
    </source>
</evidence>
<evidence type="ECO:0000256" key="11">
    <source>
        <dbReference type="ARBA" id="ARBA00022679"/>
    </source>
</evidence>
<proteinExistence type="inferred from homology"/>
<protein>
    <recommendedName>
        <fullName evidence="7 16">ATP phosphoribosyltransferase</fullName>
        <shortName evidence="16">ATP-PRT</shortName>
        <shortName evidence="16">ATP-PRTase</shortName>
        <ecNumber evidence="6 16">2.4.2.17</ecNumber>
    </recommendedName>
</protein>
<evidence type="ECO:0000256" key="13">
    <source>
        <dbReference type="ARBA" id="ARBA00022840"/>
    </source>
</evidence>
<comment type="function">
    <text evidence="15 16">Catalyzes the condensation of ATP and 5-phosphoribose 1-diphosphate to form N'-(5'-phosphoribosyl)-ATP (PR-ATP). Has a crucial role in the pathway because the rate of histidine biosynthesis seems to be controlled primarily by regulation of HisG enzymatic activity.</text>
</comment>
<dbReference type="RefSeq" id="WP_379863139.1">
    <property type="nucleotide sequence ID" value="NZ_JBHTBW010000006.1"/>
</dbReference>
<dbReference type="HAMAP" id="MF_01018">
    <property type="entry name" value="HisG_Short"/>
    <property type="match status" value="1"/>
</dbReference>
<dbReference type="SUPFAM" id="SSF53850">
    <property type="entry name" value="Periplasmic binding protein-like II"/>
    <property type="match status" value="1"/>
</dbReference>
<evidence type="ECO:0000313" key="19">
    <source>
        <dbReference type="Proteomes" id="UP001596500"/>
    </source>
</evidence>
<keyword evidence="11 16" id="KW-0808">Transferase</keyword>
<dbReference type="NCBIfam" id="TIGR00070">
    <property type="entry name" value="hisG"/>
    <property type="match status" value="1"/>
</dbReference>
<evidence type="ECO:0000256" key="16">
    <source>
        <dbReference type="HAMAP-Rule" id="MF_01018"/>
    </source>
</evidence>
<evidence type="ECO:0000256" key="15">
    <source>
        <dbReference type="ARBA" id="ARBA00024861"/>
    </source>
</evidence>
<evidence type="ECO:0000256" key="7">
    <source>
        <dbReference type="ARBA" id="ARBA00020998"/>
    </source>
</evidence>
<gene>
    <name evidence="16 18" type="primary">hisG</name>
    <name evidence="18" type="ORF">ACFQNG_02010</name>
</gene>
<keyword evidence="12 16" id="KW-0547">Nucleotide-binding</keyword>
<evidence type="ECO:0000256" key="10">
    <source>
        <dbReference type="ARBA" id="ARBA00022676"/>
    </source>
</evidence>
<accession>A0ABW2RG10</accession>
<comment type="caution">
    <text evidence="18">The sequence shown here is derived from an EMBL/GenBank/DDBJ whole genome shotgun (WGS) entry which is preliminary data.</text>
</comment>
<evidence type="ECO:0000256" key="4">
    <source>
        <dbReference type="ARBA" id="ARBA00009489"/>
    </source>
</evidence>
<keyword evidence="10 16" id="KW-0328">Glycosyltransferase</keyword>
<dbReference type="InterPro" id="IPR024893">
    <property type="entry name" value="ATP_PRibTrfase_HisG_short"/>
</dbReference>
<feature type="domain" description="ATP phosphoribosyltransferase catalytic" evidence="17">
    <location>
        <begin position="59"/>
        <end position="208"/>
    </location>
</feature>
<dbReference type="Pfam" id="PF01634">
    <property type="entry name" value="HisG"/>
    <property type="match status" value="1"/>
</dbReference>
<dbReference type="Proteomes" id="UP001596500">
    <property type="component" value="Unassembled WGS sequence"/>
</dbReference>
<evidence type="ECO:0000256" key="1">
    <source>
        <dbReference type="ARBA" id="ARBA00000915"/>
    </source>
</evidence>
<reference evidence="19" key="1">
    <citation type="journal article" date="2019" name="Int. J. Syst. Evol. Microbiol.">
        <title>The Global Catalogue of Microorganisms (GCM) 10K type strain sequencing project: providing services to taxonomists for standard genome sequencing and annotation.</title>
        <authorList>
            <consortium name="The Broad Institute Genomics Platform"/>
            <consortium name="The Broad Institute Genome Sequencing Center for Infectious Disease"/>
            <person name="Wu L."/>
            <person name="Ma J."/>
        </authorList>
    </citation>
    <scope>NUCLEOTIDE SEQUENCE [LARGE SCALE GENOMIC DNA]</scope>
    <source>
        <strain evidence="19">CGMCC 1.12942</strain>
    </source>
</reference>
<evidence type="ECO:0000256" key="2">
    <source>
        <dbReference type="ARBA" id="ARBA00004496"/>
    </source>
</evidence>
<evidence type="ECO:0000256" key="3">
    <source>
        <dbReference type="ARBA" id="ARBA00004667"/>
    </source>
</evidence>